<dbReference type="RefSeq" id="WP_154471954.1">
    <property type="nucleotide sequence ID" value="NZ_VUMD01000006.1"/>
</dbReference>
<evidence type="ECO:0000313" key="1">
    <source>
        <dbReference type="EMBL" id="MSS36510.1"/>
    </source>
</evidence>
<name>A0A7X2NKG6_9CLOT</name>
<evidence type="ECO:0000313" key="2">
    <source>
        <dbReference type="Proteomes" id="UP000429958"/>
    </source>
</evidence>
<keyword evidence="2" id="KW-1185">Reference proteome</keyword>
<gene>
    <name evidence="1" type="ORF">FYJ39_07990</name>
</gene>
<dbReference type="AlphaFoldDB" id="A0A7X2NKG6"/>
<accession>A0A7X2NKG6</accession>
<reference evidence="1 2" key="1">
    <citation type="submission" date="2019-08" db="EMBL/GenBank/DDBJ databases">
        <title>In-depth cultivation of the pig gut microbiome towards novel bacterial diversity and tailored functional studies.</title>
        <authorList>
            <person name="Wylensek D."/>
            <person name="Hitch T.C.A."/>
            <person name="Clavel T."/>
        </authorList>
    </citation>
    <scope>NUCLEOTIDE SEQUENCE [LARGE SCALE GENOMIC DNA]</scope>
    <source>
        <strain evidence="1 2">WCA-389-WT-23D1</strain>
    </source>
</reference>
<dbReference type="Proteomes" id="UP000429958">
    <property type="component" value="Unassembled WGS sequence"/>
</dbReference>
<comment type="caution">
    <text evidence="1">The sequence shown here is derived from an EMBL/GenBank/DDBJ whole genome shotgun (WGS) entry which is preliminary data.</text>
</comment>
<organism evidence="1 2">
    <name type="scientific">Clostridium porci</name>
    <dbReference type="NCBI Taxonomy" id="2605778"/>
    <lineage>
        <taxon>Bacteria</taxon>
        <taxon>Bacillati</taxon>
        <taxon>Bacillota</taxon>
        <taxon>Clostridia</taxon>
        <taxon>Eubacteriales</taxon>
        <taxon>Clostridiaceae</taxon>
        <taxon>Clostridium</taxon>
    </lineage>
</organism>
<proteinExistence type="predicted"/>
<dbReference type="EMBL" id="VUMD01000006">
    <property type="protein sequence ID" value="MSS36510.1"/>
    <property type="molecule type" value="Genomic_DNA"/>
</dbReference>
<protein>
    <submittedName>
        <fullName evidence="1">Uncharacterized protein</fullName>
    </submittedName>
</protein>
<sequence>MHDTLREAMMQMGMGKTPVRSKKDLVAFLKKSKGVQYHENCRLIKEDWKRWMNGVWWGTGYTGELEPRAVPMLKLRDTLLAIGGEEACLPIQDPDLDHLMEYGQIWVVQKKVRMKRGEASRCHQNSAYLWQANRYYNAGIFGVATGYAMSDDGVWRQHSWCVLKKPRSYQIVETTTPRELYFGVCMLGSDAERFCESVCM</sequence>